<organism evidence="17 18">
    <name type="scientific">Reticulibacter mediterranei</name>
    <dbReference type="NCBI Taxonomy" id="2778369"/>
    <lineage>
        <taxon>Bacteria</taxon>
        <taxon>Bacillati</taxon>
        <taxon>Chloroflexota</taxon>
        <taxon>Ktedonobacteria</taxon>
        <taxon>Ktedonobacterales</taxon>
        <taxon>Reticulibacteraceae</taxon>
        <taxon>Reticulibacter</taxon>
    </lineage>
</organism>
<dbReference type="PRINTS" id="PR00756">
    <property type="entry name" value="ALADIPTASE"/>
</dbReference>
<dbReference type="InterPro" id="IPR045357">
    <property type="entry name" value="Aminopeptidase_N-like_N"/>
</dbReference>
<dbReference type="Proteomes" id="UP000597444">
    <property type="component" value="Unassembled WGS sequence"/>
</dbReference>
<comment type="similarity">
    <text evidence="3">Belongs to the peptidase M1 family.</text>
</comment>
<dbReference type="GO" id="GO:0016285">
    <property type="term" value="F:alanyl aminopeptidase activity"/>
    <property type="evidence" value="ECO:0007669"/>
    <property type="project" value="UniProtKB-EC"/>
</dbReference>
<dbReference type="InterPro" id="IPR042097">
    <property type="entry name" value="Aminopeptidase_N-like_N_sf"/>
</dbReference>
<dbReference type="CDD" id="cd09603">
    <property type="entry name" value="M1_APN_like"/>
    <property type="match status" value="1"/>
</dbReference>
<dbReference type="InterPro" id="IPR014782">
    <property type="entry name" value="Peptidase_M1_dom"/>
</dbReference>
<dbReference type="GO" id="GO:0006508">
    <property type="term" value="P:proteolysis"/>
    <property type="evidence" value="ECO:0007669"/>
    <property type="project" value="UniProtKB-KW"/>
</dbReference>
<evidence type="ECO:0000256" key="11">
    <source>
        <dbReference type="ARBA" id="ARBA00023049"/>
    </source>
</evidence>
<evidence type="ECO:0000256" key="4">
    <source>
        <dbReference type="ARBA" id="ARBA00012564"/>
    </source>
</evidence>
<keyword evidence="11" id="KW-0482">Metalloprotease</keyword>
<evidence type="ECO:0000256" key="1">
    <source>
        <dbReference type="ARBA" id="ARBA00000098"/>
    </source>
</evidence>
<evidence type="ECO:0000256" key="14">
    <source>
        <dbReference type="SAM" id="Coils"/>
    </source>
</evidence>
<evidence type="ECO:0000256" key="10">
    <source>
        <dbReference type="ARBA" id="ARBA00022833"/>
    </source>
</evidence>
<dbReference type="Gene3D" id="2.60.40.1730">
    <property type="entry name" value="tricorn interacting facor f3 domain"/>
    <property type="match status" value="1"/>
</dbReference>
<evidence type="ECO:0000313" key="17">
    <source>
        <dbReference type="EMBL" id="GHO94459.1"/>
    </source>
</evidence>
<dbReference type="PANTHER" id="PTHR11533">
    <property type="entry name" value="PROTEASE M1 ZINC METALLOPROTEASE"/>
    <property type="match status" value="1"/>
</dbReference>
<dbReference type="InterPro" id="IPR001930">
    <property type="entry name" value="Peptidase_M1"/>
</dbReference>
<evidence type="ECO:0000256" key="5">
    <source>
        <dbReference type="ARBA" id="ARBA00015611"/>
    </source>
</evidence>
<evidence type="ECO:0000256" key="6">
    <source>
        <dbReference type="ARBA" id="ARBA00022438"/>
    </source>
</evidence>
<dbReference type="InterPro" id="IPR050344">
    <property type="entry name" value="Peptidase_M1_aminopeptidases"/>
</dbReference>
<comment type="caution">
    <text evidence="17">The sequence shown here is derived from an EMBL/GenBank/DDBJ whole genome shotgun (WGS) entry which is preliminary data.</text>
</comment>
<dbReference type="GO" id="GO:0070006">
    <property type="term" value="F:metalloaminopeptidase activity"/>
    <property type="evidence" value="ECO:0007669"/>
    <property type="project" value="TreeGrafter"/>
</dbReference>
<feature type="domain" description="Aminopeptidase N-like N-terminal" evidence="16">
    <location>
        <begin position="49"/>
        <end position="221"/>
    </location>
</feature>
<keyword evidence="10" id="KW-0862">Zinc</keyword>
<evidence type="ECO:0000259" key="16">
    <source>
        <dbReference type="Pfam" id="PF17900"/>
    </source>
</evidence>
<sequence>MYCNRTYTIQLGDGYSLMVMGTPTPQARSFELPGDTIHYAPDRPADVQHVRLTFELDFEQEMVRGTASTTFVALYEEVRTIALDAVALQIEKVALADGQTLDYSVTDKQLIVTLDRPYTHGETFTVDVTYQARPRAGLHFVKPAPEDPTRPVQVFTYGQPRYHSHWFPCHDSPNDRATTEMIVTVPAELQTVSNGRLLSTTDNGATKTYHWRHDIPHAVYLVSLVVGDFAVVEDSYNRKPVTYYVRKDRRDDALLYMGKTPQMLSFFSEYTGVEYPYDHYTQTVVEIFTGAMEHTTATTHGFTLLLDQRASLDLGPEYVSVVAHELAHQWFGDLVTCRDWANGWLNEGFATYFENLWNEHDLGTDFFKHSMLELQAGYLSEDAHYRRPVVYHVYHDGGFELFDAHLYNKGGWVLHMLRHQLGDAMFRRAIKAYLERYREKEVITADLERTLEEVTGRSMAQFFQQWIYSGGYPAFEVNYSWDNEQKLAKVKIKQTQKIDDLTPCFVTPVDLAFTIPVSEKATDGQAQGTQVVSRRVLVGEDGQIEQSFYFPLEREPLMVRFDPDGWLLKTLKFERSTQLLQYQLQYDPDVLGRIEAAESLGDKDEVEAVAALGVALNHDAFWGVRCVVAAALGKQGTSLAQGILLQALEQLDPTQFSRVRAIAATALGTFQHPQREEMARQSAQALQKVLEAGDISYRVEYAASEALGKTRTERSVDLLTKLIERPSWNNYVQRGIFNGLASTGEDRVVDSMAGYLLNTSNHPTLRRGAAVGLGQIGRQRYLYSRAARERAVTALCVAVEHDSWGPVRSAAAHALAALREKRAIEVLERQAAQEHDSGVQRSMRVAAHVLRTTDEDQEQVKQLRKDLDELREENRKLKEQLSNLEARIK</sequence>
<keyword evidence="14" id="KW-0175">Coiled coil</keyword>
<evidence type="ECO:0000313" key="18">
    <source>
        <dbReference type="Proteomes" id="UP000597444"/>
    </source>
</evidence>
<dbReference type="PANTHER" id="PTHR11533:SF174">
    <property type="entry name" value="PUROMYCIN-SENSITIVE AMINOPEPTIDASE-RELATED"/>
    <property type="match status" value="1"/>
</dbReference>
<dbReference type="EC" id="3.4.11.2" evidence="4"/>
<keyword evidence="9" id="KW-0378">Hydrolase</keyword>
<keyword evidence="8" id="KW-0479">Metal-binding</keyword>
<dbReference type="SUPFAM" id="SSF48371">
    <property type="entry name" value="ARM repeat"/>
    <property type="match status" value="1"/>
</dbReference>
<dbReference type="GO" id="GO:0016020">
    <property type="term" value="C:membrane"/>
    <property type="evidence" value="ECO:0007669"/>
    <property type="project" value="TreeGrafter"/>
</dbReference>
<dbReference type="Gene3D" id="1.10.390.10">
    <property type="entry name" value="Neutral Protease Domain 2"/>
    <property type="match status" value="1"/>
</dbReference>
<keyword evidence="6 17" id="KW-0031">Aminopeptidase</keyword>
<evidence type="ECO:0000256" key="7">
    <source>
        <dbReference type="ARBA" id="ARBA00022670"/>
    </source>
</evidence>
<comment type="cofactor">
    <cofactor evidence="2">
        <name>Zn(2+)</name>
        <dbReference type="ChEBI" id="CHEBI:29105"/>
    </cofactor>
</comment>
<dbReference type="GO" id="GO:0005615">
    <property type="term" value="C:extracellular space"/>
    <property type="evidence" value="ECO:0007669"/>
    <property type="project" value="TreeGrafter"/>
</dbReference>
<name>A0A8J3IMU5_9CHLR</name>
<evidence type="ECO:0000256" key="12">
    <source>
        <dbReference type="ARBA" id="ARBA00029811"/>
    </source>
</evidence>
<evidence type="ECO:0000256" key="2">
    <source>
        <dbReference type="ARBA" id="ARBA00001947"/>
    </source>
</evidence>
<dbReference type="AlphaFoldDB" id="A0A8J3IMU5"/>
<dbReference type="Pfam" id="PF13646">
    <property type="entry name" value="HEAT_2"/>
    <property type="match status" value="1"/>
</dbReference>
<comment type="catalytic activity">
    <reaction evidence="1">
        <text>Release of an N-terminal amino acid, Xaa-|-Yaa- from a peptide, amide or arylamide. Xaa is preferably Ala, but may be most amino acids including Pro (slow action). When a terminal hydrophobic residue is followed by a prolyl residue, the two may be released as an intact Xaa-Pro dipeptide.</text>
        <dbReference type="EC" id="3.4.11.2"/>
    </reaction>
</comment>
<dbReference type="EMBL" id="BNJK01000001">
    <property type="protein sequence ID" value="GHO94459.1"/>
    <property type="molecule type" value="Genomic_DNA"/>
</dbReference>
<evidence type="ECO:0000259" key="15">
    <source>
        <dbReference type="Pfam" id="PF01433"/>
    </source>
</evidence>
<protein>
    <recommendedName>
        <fullName evidence="5">Aminopeptidase N</fullName>
        <ecNumber evidence="4">3.4.11.2</ecNumber>
    </recommendedName>
    <alternativeName>
        <fullName evidence="12">Alanine aminopeptidase</fullName>
    </alternativeName>
    <alternativeName>
        <fullName evidence="13">Lysyl aminopeptidase</fullName>
    </alternativeName>
</protein>
<accession>A0A8J3IMU5</accession>
<dbReference type="Pfam" id="PF17900">
    <property type="entry name" value="Peptidase_M1_N"/>
    <property type="match status" value="1"/>
</dbReference>
<dbReference type="InterPro" id="IPR004155">
    <property type="entry name" value="PBS_lyase_HEAT"/>
</dbReference>
<evidence type="ECO:0000256" key="3">
    <source>
        <dbReference type="ARBA" id="ARBA00010136"/>
    </source>
</evidence>
<evidence type="ECO:0000256" key="9">
    <source>
        <dbReference type="ARBA" id="ARBA00022801"/>
    </source>
</evidence>
<dbReference type="GO" id="GO:0005737">
    <property type="term" value="C:cytoplasm"/>
    <property type="evidence" value="ECO:0007669"/>
    <property type="project" value="TreeGrafter"/>
</dbReference>
<reference evidence="17" key="1">
    <citation type="submission" date="2020-10" db="EMBL/GenBank/DDBJ databases">
        <title>Taxonomic study of unclassified bacteria belonging to the class Ktedonobacteria.</title>
        <authorList>
            <person name="Yabe S."/>
            <person name="Wang C.M."/>
            <person name="Zheng Y."/>
            <person name="Sakai Y."/>
            <person name="Cavaletti L."/>
            <person name="Monciardini P."/>
            <person name="Donadio S."/>
        </authorList>
    </citation>
    <scope>NUCLEOTIDE SEQUENCE</scope>
    <source>
        <strain evidence="17">ID150040</strain>
    </source>
</reference>
<dbReference type="InterPro" id="IPR016024">
    <property type="entry name" value="ARM-type_fold"/>
</dbReference>
<dbReference type="Gene3D" id="1.25.10.10">
    <property type="entry name" value="Leucine-rich Repeat Variant"/>
    <property type="match status" value="2"/>
</dbReference>
<dbReference type="SUPFAM" id="SSF63737">
    <property type="entry name" value="Leukotriene A4 hydrolase N-terminal domain"/>
    <property type="match status" value="1"/>
</dbReference>
<dbReference type="RefSeq" id="WP_220205196.1">
    <property type="nucleotide sequence ID" value="NZ_BNJK01000001.1"/>
</dbReference>
<dbReference type="SUPFAM" id="SSF55486">
    <property type="entry name" value="Metalloproteases ('zincins'), catalytic domain"/>
    <property type="match status" value="1"/>
</dbReference>
<evidence type="ECO:0000256" key="8">
    <source>
        <dbReference type="ARBA" id="ARBA00022723"/>
    </source>
</evidence>
<feature type="domain" description="Peptidase M1 membrane alanine aminopeptidase" evidence="15">
    <location>
        <begin position="257"/>
        <end position="466"/>
    </location>
</feature>
<proteinExistence type="inferred from homology"/>
<dbReference type="SMART" id="SM00567">
    <property type="entry name" value="EZ_HEAT"/>
    <property type="match status" value="6"/>
</dbReference>
<feature type="coiled-coil region" evidence="14">
    <location>
        <begin position="853"/>
        <end position="887"/>
    </location>
</feature>
<dbReference type="Pfam" id="PF01433">
    <property type="entry name" value="Peptidase_M1"/>
    <property type="match status" value="1"/>
</dbReference>
<dbReference type="GO" id="GO:0008270">
    <property type="term" value="F:zinc ion binding"/>
    <property type="evidence" value="ECO:0007669"/>
    <property type="project" value="InterPro"/>
</dbReference>
<keyword evidence="18" id="KW-1185">Reference proteome</keyword>
<dbReference type="InterPro" id="IPR011989">
    <property type="entry name" value="ARM-like"/>
</dbReference>
<dbReference type="GO" id="GO:0042277">
    <property type="term" value="F:peptide binding"/>
    <property type="evidence" value="ECO:0007669"/>
    <property type="project" value="TreeGrafter"/>
</dbReference>
<keyword evidence="7" id="KW-0645">Protease</keyword>
<gene>
    <name evidence="17" type="ORF">KSF_045070</name>
</gene>
<dbReference type="InterPro" id="IPR027268">
    <property type="entry name" value="Peptidase_M4/M1_CTD_sf"/>
</dbReference>
<evidence type="ECO:0000256" key="13">
    <source>
        <dbReference type="ARBA" id="ARBA00031533"/>
    </source>
</evidence>
<dbReference type="GO" id="GO:0043171">
    <property type="term" value="P:peptide catabolic process"/>
    <property type="evidence" value="ECO:0007669"/>
    <property type="project" value="TreeGrafter"/>
</dbReference>